<sequence>MLVAKSKVGATERNAERTRTAKASALTIAMLVWLAGCATDTGFVRIGQDTYMKSTMGTFTDFSGGAVKARLYKQASEFCNEQGRDISPLESTSKDSGMATYASAEIQFRCVAK</sequence>
<dbReference type="AlphaFoldDB" id="A0AAP5EY94"/>
<protein>
    <submittedName>
        <fullName evidence="2">Uncharacterized protein</fullName>
    </submittedName>
</protein>
<dbReference type="EMBL" id="JAMXWF010000035">
    <property type="protein sequence ID" value="MDQ6411755.1"/>
    <property type="molecule type" value="Genomic_DNA"/>
</dbReference>
<dbReference type="EMBL" id="JAPKHW010000035">
    <property type="protein sequence ID" value="MCX4149937.1"/>
    <property type="molecule type" value="Genomic_DNA"/>
</dbReference>
<evidence type="ECO:0000313" key="2">
    <source>
        <dbReference type="EMBL" id="MDQ6411755.1"/>
    </source>
</evidence>
<keyword evidence="3" id="KW-1185">Reference proteome</keyword>
<organism evidence="2 4">
    <name type="scientific">Paraburkholderia madseniana</name>
    <dbReference type="NCBI Taxonomy" id="2599607"/>
    <lineage>
        <taxon>Bacteria</taxon>
        <taxon>Pseudomonadati</taxon>
        <taxon>Pseudomonadota</taxon>
        <taxon>Betaproteobacteria</taxon>
        <taxon>Burkholderiales</taxon>
        <taxon>Burkholderiaceae</taxon>
        <taxon>Paraburkholderia</taxon>
    </lineage>
</organism>
<comment type="caution">
    <text evidence="2">The sequence shown here is derived from an EMBL/GenBank/DDBJ whole genome shotgun (WGS) entry which is preliminary data.</text>
</comment>
<dbReference type="RefSeq" id="WP_266260732.1">
    <property type="nucleotide sequence ID" value="NZ_JAMXWF010000035.1"/>
</dbReference>
<name>A0AAP5EY94_9BURK</name>
<evidence type="ECO:0000313" key="4">
    <source>
        <dbReference type="Proteomes" id="UP001242288"/>
    </source>
</evidence>
<evidence type="ECO:0000313" key="3">
    <source>
        <dbReference type="Proteomes" id="UP001209412"/>
    </source>
</evidence>
<reference evidence="2" key="1">
    <citation type="submission" date="2022-06" db="EMBL/GenBank/DDBJ databases">
        <title>PHB producers.</title>
        <authorList>
            <person name="Besaury L."/>
        </authorList>
    </citation>
    <scope>NUCLEOTIDE SEQUENCE</scope>
    <source>
        <strain evidence="2 3">SEWS6</strain>
    </source>
</reference>
<dbReference type="Proteomes" id="UP001242288">
    <property type="component" value="Unassembled WGS sequence"/>
</dbReference>
<evidence type="ECO:0000313" key="1">
    <source>
        <dbReference type="EMBL" id="MCX4149937.1"/>
    </source>
</evidence>
<accession>A0AAP5EY94</accession>
<gene>
    <name evidence="2" type="ORF">NIE36_31860</name>
    <name evidence="1" type="ORF">OSB80_31925</name>
</gene>
<dbReference type="Proteomes" id="UP001209412">
    <property type="component" value="Unassembled WGS sequence"/>
</dbReference>
<proteinExistence type="predicted"/>